<dbReference type="GO" id="GO:0032993">
    <property type="term" value="C:protein-DNA complex"/>
    <property type="evidence" value="ECO:0007669"/>
    <property type="project" value="TreeGrafter"/>
</dbReference>
<reference evidence="7" key="1">
    <citation type="journal article" date="2020" name="mSystems">
        <title>Genome- and Community-Level Interaction Insights into Carbon Utilization and Element Cycling Functions of Hydrothermarchaeota in Hydrothermal Sediment.</title>
        <authorList>
            <person name="Zhou Z."/>
            <person name="Liu Y."/>
            <person name="Xu W."/>
            <person name="Pan J."/>
            <person name="Luo Z.H."/>
            <person name="Li M."/>
        </authorList>
    </citation>
    <scope>NUCLEOTIDE SEQUENCE [LARGE SCALE GENOMIC DNA]</scope>
    <source>
        <strain evidence="7">SpSt-479</strain>
    </source>
</reference>
<dbReference type="Gene3D" id="1.10.10.10">
    <property type="entry name" value="Winged helix-like DNA-binding domain superfamily/Winged helix DNA-binding domain"/>
    <property type="match status" value="1"/>
</dbReference>
<accession>A0A7V2ZML6</accession>
<evidence type="ECO:0000256" key="1">
    <source>
        <dbReference type="ARBA" id="ARBA00009437"/>
    </source>
</evidence>
<dbReference type="InterPro" id="IPR005119">
    <property type="entry name" value="LysR_subst-bd"/>
</dbReference>
<dbReference type="Gene3D" id="3.40.190.10">
    <property type="entry name" value="Periplasmic binding protein-like II"/>
    <property type="match status" value="2"/>
</dbReference>
<dbReference type="GO" id="GO:0003677">
    <property type="term" value="F:DNA binding"/>
    <property type="evidence" value="ECO:0007669"/>
    <property type="project" value="UniProtKB-KW"/>
</dbReference>
<dbReference type="PANTHER" id="PTHR30346:SF26">
    <property type="entry name" value="HYDROGEN PEROXIDE-INDUCIBLE GENES ACTIVATOR"/>
    <property type="match status" value="1"/>
</dbReference>
<dbReference type="FunFam" id="1.10.10.10:FF:000001">
    <property type="entry name" value="LysR family transcriptional regulator"/>
    <property type="match status" value="1"/>
</dbReference>
<dbReference type="Pfam" id="PF00126">
    <property type="entry name" value="HTH_1"/>
    <property type="match status" value="1"/>
</dbReference>
<dbReference type="SUPFAM" id="SSF53850">
    <property type="entry name" value="Periplasmic binding protein-like II"/>
    <property type="match status" value="1"/>
</dbReference>
<comment type="similarity">
    <text evidence="1">Belongs to the LysR transcriptional regulatory family.</text>
</comment>
<proteinExistence type="inferred from homology"/>
<keyword evidence="2" id="KW-0805">Transcription regulation</keyword>
<evidence type="ECO:0000259" key="6">
    <source>
        <dbReference type="PROSITE" id="PS50931"/>
    </source>
</evidence>
<feature type="domain" description="HTH lysR-type" evidence="6">
    <location>
        <begin position="1"/>
        <end position="58"/>
    </location>
</feature>
<keyword evidence="3" id="KW-0238">DNA-binding</keyword>
<comment type="caution">
    <text evidence="7">The sequence shown here is derived from an EMBL/GenBank/DDBJ whole genome shotgun (WGS) entry which is preliminary data.</text>
</comment>
<dbReference type="GO" id="GO:0003700">
    <property type="term" value="F:DNA-binding transcription factor activity"/>
    <property type="evidence" value="ECO:0007669"/>
    <property type="project" value="InterPro"/>
</dbReference>
<dbReference type="PANTHER" id="PTHR30346">
    <property type="entry name" value="TRANSCRIPTIONAL DUAL REGULATOR HCAR-RELATED"/>
    <property type="match status" value="1"/>
</dbReference>
<dbReference type="EMBL" id="DSUJ01000011">
    <property type="protein sequence ID" value="HFI92707.1"/>
    <property type="molecule type" value="Genomic_DNA"/>
</dbReference>
<evidence type="ECO:0000256" key="2">
    <source>
        <dbReference type="ARBA" id="ARBA00023015"/>
    </source>
</evidence>
<keyword evidence="5" id="KW-0804">Transcription</keyword>
<evidence type="ECO:0000313" key="7">
    <source>
        <dbReference type="EMBL" id="HFI92707.1"/>
    </source>
</evidence>
<organism evidence="7">
    <name type="scientific">Ignavibacterium album</name>
    <dbReference type="NCBI Taxonomy" id="591197"/>
    <lineage>
        <taxon>Bacteria</taxon>
        <taxon>Pseudomonadati</taxon>
        <taxon>Ignavibacteriota</taxon>
        <taxon>Ignavibacteria</taxon>
        <taxon>Ignavibacteriales</taxon>
        <taxon>Ignavibacteriaceae</taxon>
        <taxon>Ignavibacterium</taxon>
    </lineage>
</organism>
<dbReference type="PROSITE" id="PS50931">
    <property type="entry name" value="HTH_LYSR"/>
    <property type="match status" value="1"/>
</dbReference>
<protein>
    <submittedName>
        <fullName evidence="7">Hydrogen peroxide-inducible genes activator</fullName>
    </submittedName>
</protein>
<dbReference type="PRINTS" id="PR00039">
    <property type="entry name" value="HTHLYSR"/>
</dbReference>
<dbReference type="Pfam" id="PF03466">
    <property type="entry name" value="LysR_substrate"/>
    <property type="match status" value="1"/>
</dbReference>
<gene>
    <name evidence="7" type="ORF">ENS31_14400</name>
</gene>
<evidence type="ECO:0000256" key="4">
    <source>
        <dbReference type="ARBA" id="ARBA00023159"/>
    </source>
</evidence>
<sequence length="313" mass="36008">MTLTQLEYLVAIERFGNFSEAAKNCFVTQPTLSMQVQKLEEELGVIIFRRDKHPIEPTDIGRKILEQAKQILKEKEKLNVILQIERGEFVGSLRVAVIPTISSYLLPMFLSNFTKKYPDVELIIDEVTTDEVTSGLEKGLYDIGIIALRSNNGNLLTETLYYEPFVAFLPPDHKLINKKKLSQDDLNVTDFLLLKEGHCLREQTLSVCRSTENEWIEKSSKVVFESGNLETLIKLVDQKFGMTLLPYLALQYIKDKKKLNQIREFNNPVPKREVGFIYLPTFIKTHLLEALKEEILKVIPDELKKNKNGLIVH</sequence>
<keyword evidence="4" id="KW-0010">Activator</keyword>
<evidence type="ECO:0000256" key="3">
    <source>
        <dbReference type="ARBA" id="ARBA00023125"/>
    </source>
</evidence>
<dbReference type="SUPFAM" id="SSF46785">
    <property type="entry name" value="Winged helix' DNA-binding domain"/>
    <property type="match status" value="1"/>
</dbReference>
<dbReference type="CDD" id="cd08411">
    <property type="entry name" value="PBP2_OxyR"/>
    <property type="match status" value="1"/>
</dbReference>
<dbReference type="AlphaFoldDB" id="A0A7V2ZML6"/>
<dbReference type="InterPro" id="IPR000847">
    <property type="entry name" value="LysR_HTH_N"/>
</dbReference>
<evidence type="ECO:0000256" key="5">
    <source>
        <dbReference type="ARBA" id="ARBA00023163"/>
    </source>
</evidence>
<name>A0A7V2ZML6_9BACT</name>
<dbReference type="InterPro" id="IPR036390">
    <property type="entry name" value="WH_DNA-bd_sf"/>
</dbReference>
<dbReference type="InterPro" id="IPR036388">
    <property type="entry name" value="WH-like_DNA-bd_sf"/>
</dbReference>